<evidence type="ECO:0000256" key="1">
    <source>
        <dbReference type="ARBA" id="ARBA00000312"/>
    </source>
</evidence>
<dbReference type="PANTHER" id="PTHR34848:SF1">
    <property type="entry name" value="BIFUNCTIONAL ADENOSYLCOBALAMIN BIOSYNTHESIS PROTEIN COBU"/>
    <property type="match status" value="1"/>
</dbReference>
<evidence type="ECO:0000256" key="8">
    <source>
        <dbReference type="ARBA" id="ARBA00022573"/>
    </source>
</evidence>
<evidence type="ECO:0000256" key="4">
    <source>
        <dbReference type="ARBA" id="ARBA00003889"/>
    </source>
</evidence>
<dbReference type="GO" id="GO:0043752">
    <property type="term" value="F:adenosylcobinamide kinase activity"/>
    <property type="evidence" value="ECO:0007669"/>
    <property type="project" value="UniProtKB-EC"/>
</dbReference>
<comment type="catalytic activity">
    <reaction evidence="1 14">
        <text>adenosylcob(III)inamide + ATP = adenosylcob(III)inamide phosphate + ADP + H(+)</text>
        <dbReference type="Rhea" id="RHEA:15769"/>
        <dbReference type="ChEBI" id="CHEBI:2480"/>
        <dbReference type="ChEBI" id="CHEBI:15378"/>
        <dbReference type="ChEBI" id="CHEBI:30616"/>
        <dbReference type="ChEBI" id="CHEBI:58502"/>
        <dbReference type="ChEBI" id="CHEBI:456216"/>
        <dbReference type="EC" id="2.7.1.156"/>
    </reaction>
</comment>
<evidence type="ECO:0000313" key="17">
    <source>
        <dbReference type="EMBL" id="MBE1237701.1"/>
    </source>
</evidence>
<dbReference type="Proteomes" id="UP000631034">
    <property type="component" value="Unassembled WGS sequence"/>
</dbReference>
<keyword evidence="9 14" id="KW-0808">Transferase</keyword>
<keyword evidence="11 14" id="KW-0418">Kinase</keyword>
<sequence length="205" mass="21367">MGASPEALEAGNARLTLVLGGARSGKSALAERLCRALGGSPLYLATAPLPEAGSDSEMTARIAAHREQRAAGNWETVEAGRALPDALLEHATNPERPVLVDCVVLWLGTLMMDAFMNAPGDEFEKARQSTAIEASAREALVAALDQARAPVFLVSGEVGLGVVPPTPLGRAFQDVLGRMNQALAARADRVLLTVAGIPVVLKDVP</sequence>
<comment type="caution">
    <text evidence="17">The sequence shown here is derived from an EMBL/GenBank/DDBJ whole genome shotgun (WGS) entry which is preliminary data.</text>
</comment>
<evidence type="ECO:0000256" key="14">
    <source>
        <dbReference type="PIRNR" id="PIRNR006135"/>
    </source>
</evidence>
<dbReference type="EC" id="2.7.1.156" evidence="14"/>
<feature type="binding site" evidence="16">
    <location>
        <begin position="45"/>
        <end position="47"/>
    </location>
    <ligand>
        <name>GTP</name>
        <dbReference type="ChEBI" id="CHEBI:37565"/>
    </ligand>
</feature>
<evidence type="ECO:0000256" key="15">
    <source>
        <dbReference type="PIRSR" id="PIRSR006135-1"/>
    </source>
</evidence>
<dbReference type="GO" id="GO:0008820">
    <property type="term" value="F:cobinamide phosphate guanylyltransferase activity"/>
    <property type="evidence" value="ECO:0007669"/>
    <property type="project" value="UniProtKB-UniRule"/>
</dbReference>
<dbReference type="EC" id="2.7.7.62" evidence="14"/>
<keyword evidence="17" id="KW-0548">Nucleotidyltransferase</keyword>
<keyword evidence="13 14" id="KW-0342">GTP-binding</keyword>
<evidence type="ECO:0000256" key="5">
    <source>
        <dbReference type="ARBA" id="ARBA00004692"/>
    </source>
</evidence>
<dbReference type="PANTHER" id="PTHR34848">
    <property type="match status" value="1"/>
</dbReference>
<feature type="binding site" evidence="16">
    <location>
        <begin position="66"/>
        <end position="69"/>
    </location>
    <ligand>
        <name>GTP</name>
        <dbReference type="ChEBI" id="CHEBI:37565"/>
    </ligand>
</feature>
<evidence type="ECO:0000256" key="7">
    <source>
        <dbReference type="ARBA" id="ARBA00007490"/>
    </source>
</evidence>
<dbReference type="SUPFAM" id="SSF52540">
    <property type="entry name" value="P-loop containing nucleoside triphosphate hydrolases"/>
    <property type="match status" value="1"/>
</dbReference>
<comment type="catalytic activity">
    <reaction evidence="3">
        <text>adenosylcob(III)inamide + GTP = adenosylcob(III)inamide phosphate + GDP + H(+)</text>
        <dbReference type="Rhea" id="RHEA:15765"/>
        <dbReference type="ChEBI" id="CHEBI:2480"/>
        <dbReference type="ChEBI" id="CHEBI:15378"/>
        <dbReference type="ChEBI" id="CHEBI:37565"/>
        <dbReference type="ChEBI" id="CHEBI:58189"/>
        <dbReference type="ChEBI" id="CHEBI:58502"/>
        <dbReference type="EC" id="2.7.1.156"/>
    </reaction>
</comment>
<keyword evidence="8 14" id="KW-0169">Cobalamin biosynthesis</keyword>
<organism evidence="17 18">
    <name type="scientific">Phaeovibrio sulfidiphilus</name>
    <dbReference type="NCBI Taxonomy" id="1220600"/>
    <lineage>
        <taxon>Bacteria</taxon>
        <taxon>Pseudomonadati</taxon>
        <taxon>Pseudomonadota</taxon>
        <taxon>Alphaproteobacteria</taxon>
        <taxon>Rhodospirillales</taxon>
        <taxon>Rhodospirillaceae</taxon>
        <taxon>Phaeovibrio</taxon>
    </lineage>
</organism>
<comment type="function">
    <text evidence="4 14">Catalyzes ATP-dependent phosphorylation of adenosylcobinamide and addition of GMP to adenosylcobinamide phosphate.</text>
</comment>
<feature type="binding site" evidence="16">
    <location>
        <position position="78"/>
    </location>
    <ligand>
        <name>GTP</name>
        <dbReference type="ChEBI" id="CHEBI:37565"/>
    </ligand>
</feature>
<dbReference type="InterPro" id="IPR003203">
    <property type="entry name" value="CobU/CobP"/>
</dbReference>
<evidence type="ECO:0000256" key="10">
    <source>
        <dbReference type="ARBA" id="ARBA00022741"/>
    </source>
</evidence>
<dbReference type="GO" id="GO:0005525">
    <property type="term" value="F:GTP binding"/>
    <property type="evidence" value="ECO:0007669"/>
    <property type="project" value="UniProtKB-UniRule"/>
</dbReference>
<feature type="active site" description="GMP-histidine intermediate" evidence="15">
    <location>
        <position position="65"/>
    </location>
</feature>
<name>A0A8J6YJT4_9PROT</name>
<dbReference type="UniPathway" id="UPA00148">
    <property type="reaction ID" value="UER00236"/>
</dbReference>
<dbReference type="Gene3D" id="3.40.50.300">
    <property type="entry name" value="P-loop containing nucleotide triphosphate hydrolases"/>
    <property type="match status" value="1"/>
</dbReference>
<feature type="binding site" evidence="16">
    <location>
        <begin position="20"/>
        <end position="27"/>
    </location>
    <ligand>
        <name>GTP</name>
        <dbReference type="ChEBI" id="CHEBI:37565"/>
    </ligand>
</feature>
<comment type="catalytic activity">
    <reaction evidence="2 14">
        <text>adenosylcob(III)inamide phosphate + GTP + H(+) = adenosylcob(III)inamide-GDP + diphosphate</text>
        <dbReference type="Rhea" id="RHEA:22712"/>
        <dbReference type="ChEBI" id="CHEBI:15378"/>
        <dbReference type="ChEBI" id="CHEBI:33019"/>
        <dbReference type="ChEBI" id="CHEBI:37565"/>
        <dbReference type="ChEBI" id="CHEBI:58502"/>
        <dbReference type="ChEBI" id="CHEBI:60487"/>
        <dbReference type="EC" id="2.7.7.62"/>
    </reaction>
</comment>
<evidence type="ECO:0000256" key="11">
    <source>
        <dbReference type="ARBA" id="ARBA00022777"/>
    </source>
</evidence>
<protein>
    <recommendedName>
        <fullName evidence="14">Bifunctional adenosylcobalamin biosynthesis protein</fullName>
        <ecNumber evidence="14">2.7.1.156</ecNumber>
        <ecNumber evidence="14">2.7.7.62</ecNumber>
    </recommendedName>
</protein>
<feature type="binding site" evidence="16">
    <location>
        <position position="101"/>
    </location>
    <ligand>
        <name>GTP</name>
        <dbReference type="ChEBI" id="CHEBI:37565"/>
    </ligand>
</feature>
<dbReference type="AlphaFoldDB" id="A0A8J6YJT4"/>
<evidence type="ECO:0000256" key="6">
    <source>
        <dbReference type="ARBA" id="ARBA00005159"/>
    </source>
</evidence>
<dbReference type="GO" id="GO:0009236">
    <property type="term" value="P:cobalamin biosynthetic process"/>
    <property type="evidence" value="ECO:0007669"/>
    <property type="project" value="UniProtKB-UniRule"/>
</dbReference>
<evidence type="ECO:0000256" key="2">
    <source>
        <dbReference type="ARBA" id="ARBA00000711"/>
    </source>
</evidence>
<comment type="pathway">
    <text evidence="6 14">Cofactor biosynthesis; adenosylcobalamin biosynthesis; adenosylcobalamin from cob(II)yrinate a,c-diamide: step 5/7.</text>
</comment>
<evidence type="ECO:0000256" key="12">
    <source>
        <dbReference type="ARBA" id="ARBA00022840"/>
    </source>
</evidence>
<dbReference type="NCBIfam" id="NF004469">
    <property type="entry name" value="PRK05800.1"/>
    <property type="match status" value="1"/>
</dbReference>
<evidence type="ECO:0000256" key="3">
    <source>
        <dbReference type="ARBA" id="ARBA00001522"/>
    </source>
</evidence>
<evidence type="ECO:0000313" key="18">
    <source>
        <dbReference type="Proteomes" id="UP000631034"/>
    </source>
</evidence>
<comment type="pathway">
    <text evidence="5 14">Cofactor biosynthesis; adenosylcobalamin biosynthesis; adenosylcobalamin from cob(II)yrinate a,c-diamide: step 6/7.</text>
</comment>
<comment type="similarity">
    <text evidence="7 14">Belongs to the CobU/CobP family.</text>
</comment>
<dbReference type="CDD" id="cd00544">
    <property type="entry name" value="CobU"/>
    <property type="match status" value="1"/>
</dbReference>
<dbReference type="EMBL" id="JACZHT010000006">
    <property type="protein sequence ID" value="MBE1237701.1"/>
    <property type="molecule type" value="Genomic_DNA"/>
</dbReference>
<accession>A0A8J6YJT4</accession>
<evidence type="ECO:0000256" key="9">
    <source>
        <dbReference type="ARBA" id="ARBA00022679"/>
    </source>
</evidence>
<dbReference type="InterPro" id="IPR027417">
    <property type="entry name" value="P-loop_NTPase"/>
</dbReference>
<dbReference type="PIRSF" id="PIRSF006135">
    <property type="entry name" value="CobU"/>
    <property type="match status" value="1"/>
</dbReference>
<dbReference type="GO" id="GO:0005524">
    <property type="term" value="F:ATP binding"/>
    <property type="evidence" value="ECO:0007669"/>
    <property type="project" value="UniProtKB-UniRule"/>
</dbReference>
<gene>
    <name evidence="17" type="primary">cobU</name>
    <name evidence="17" type="ORF">IHV25_08580</name>
</gene>
<keyword evidence="10 14" id="KW-0547">Nucleotide-binding</keyword>
<evidence type="ECO:0000256" key="13">
    <source>
        <dbReference type="ARBA" id="ARBA00023134"/>
    </source>
</evidence>
<keyword evidence="18" id="KW-1185">Reference proteome</keyword>
<reference evidence="17" key="1">
    <citation type="submission" date="2020-10" db="EMBL/GenBank/DDBJ databases">
        <title>Genome sequence of the unusual species of purple photosynthetic bacteria, Phaeovibrio sulfidiphilus DSM 23193, type strain.</title>
        <authorList>
            <person name="Kyndt J.A."/>
            <person name="Meyer T.E."/>
        </authorList>
    </citation>
    <scope>NUCLEOTIDE SEQUENCE</scope>
    <source>
        <strain evidence="17">DSM 23193</strain>
    </source>
</reference>
<evidence type="ECO:0000256" key="16">
    <source>
        <dbReference type="PIRSR" id="PIRSR006135-2"/>
    </source>
</evidence>
<keyword evidence="12 14" id="KW-0067">ATP-binding</keyword>
<dbReference type="Pfam" id="PF02283">
    <property type="entry name" value="CobU"/>
    <property type="match status" value="1"/>
</dbReference>
<proteinExistence type="inferred from homology"/>